<organism evidence="1 2">
    <name type="scientific">Artomyces pyxidatus</name>
    <dbReference type="NCBI Taxonomy" id="48021"/>
    <lineage>
        <taxon>Eukaryota</taxon>
        <taxon>Fungi</taxon>
        <taxon>Dikarya</taxon>
        <taxon>Basidiomycota</taxon>
        <taxon>Agaricomycotina</taxon>
        <taxon>Agaricomycetes</taxon>
        <taxon>Russulales</taxon>
        <taxon>Auriscalpiaceae</taxon>
        <taxon>Artomyces</taxon>
    </lineage>
</organism>
<evidence type="ECO:0000313" key="2">
    <source>
        <dbReference type="Proteomes" id="UP000814140"/>
    </source>
</evidence>
<reference evidence="1" key="1">
    <citation type="submission" date="2021-03" db="EMBL/GenBank/DDBJ databases">
        <authorList>
            <consortium name="DOE Joint Genome Institute"/>
            <person name="Ahrendt S."/>
            <person name="Looney B.P."/>
            <person name="Miyauchi S."/>
            <person name="Morin E."/>
            <person name="Drula E."/>
            <person name="Courty P.E."/>
            <person name="Chicoki N."/>
            <person name="Fauchery L."/>
            <person name="Kohler A."/>
            <person name="Kuo A."/>
            <person name="Labutti K."/>
            <person name="Pangilinan J."/>
            <person name="Lipzen A."/>
            <person name="Riley R."/>
            <person name="Andreopoulos W."/>
            <person name="He G."/>
            <person name="Johnson J."/>
            <person name="Barry K.W."/>
            <person name="Grigoriev I.V."/>
            <person name="Nagy L."/>
            <person name="Hibbett D."/>
            <person name="Henrissat B."/>
            <person name="Matheny P.B."/>
            <person name="Labbe J."/>
            <person name="Martin F."/>
        </authorList>
    </citation>
    <scope>NUCLEOTIDE SEQUENCE</scope>
    <source>
        <strain evidence="1">HHB10654</strain>
    </source>
</reference>
<keyword evidence="2" id="KW-1185">Reference proteome</keyword>
<reference evidence="1" key="2">
    <citation type="journal article" date="2022" name="New Phytol.">
        <title>Evolutionary transition to the ectomycorrhizal habit in the genomes of a hyperdiverse lineage of mushroom-forming fungi.</title>
        <authorList>
            <person name="Looney B."/>
            <person name="Miyauchi S."/>
            <person name="Morin E."/>
            <person name="Drula E."/>
            <person name="Courty P.E."/>
            <person name="Kohler A."/>
            <person name="Kuo A."/>
            <person name="LaButti K."/>
            <person name="Pangilinan J."/>
            <person name="Lipzen A."/>
            <person name="Riley R."/>
            <person name="Andreopoulos W."/>
            <person name="He G."/>
            <person name="Johnson J."/>
            <person name="Nolan M."/>
            <person name="Tritt A."/>
            <person name="Barry K.W."/>
            <person name="Grigoriev I.V."/>
            <person name="Nagy L.G."/>
            <person name="Hibbett D."/>
            <person name="Henrissat B."/>
            <person name="Matheny P.B."/>
            <person name="Labbe J."/>
            <person name="Martin F.M."/>
        </authorList>
    </citation>
    <scope>NUCLEOTIDE SEQUENCE</scope>
    <source>
        <strain evidence="1">HHB10654</strain>
    </source>
</reference>
<dbReference type="EMBL" id="MU277240">
    <property type="protein sequence ID" value="KAI0057998.1"/>
    <property type="molecule type" value="Genomic_DNA"/>
</dbReference>
<sequence>MLHGKWAGASQSYSYIDSPNPNLICCICQTPFTEPTTSRTCSHTFCLDCITRALSASPHCPIDRSPLTLREMVPANQIVRYMVDELVVECVHRSAGCEFTCQRQLLHTHLKQSCLFVHVPCPEPGCDLQVLRKDIANHSSTCVHRLVKCEGCEVEVKLVDLEAHYLVCAAKTAVCTFCDDEYPRSQAGAHNASCQEMVIPCTHAKHGCPWSGPRRNLTDSHIPTCAYESIKGFLNVSDTRVSALTEENALLRQRLEASEGMIEVLKRELQAVESVLGPWYRPDSPAQHSARAHLQSPSASEGPAMSPRSPPSVPVTYLADIASYFPPSDAAASHEASTSSSVPAATRSSHPATSDLPSTLAALQTSMASLSTSQDSLGRMTELAIGSQAAEIGALRAVVNGLRMQVHAILMERGLGEPEEGAIGRFGMGMTGWGHPSRFFQPSVPGVAPHPAHMPPSSASVKL</sequence>
<name>A0ACB8SQ92_9AGAM</name>
<dbReference type="Proteomes" id="UP000814140">
    <property type="component" value="Unassembled WGS sequence"/>
</dbReference>
<evidence type="ECO:0000313" key="1">
    <source>
        <dbReference type="EMBL" id="KAI0057998.1"/>
    </source>
</evidence>
<accession>A0ACB8SQ92</accession>
<gene>
    <name evidence="1" type="ORF">BV25DRAFT_1892002</name>
</gene>
<protein>
    <submittedName>
        <fullName evidence="1">Uncharacterized protein</fullName>
    </submittedName>
</protein>
<proteinExistence type="predicted"/>
<comment type="caution">
    <text evidence="1">The sequence shown here is derived from an EMBL/GenBank/DDBJ whole genome shotgun (WGS) entry which is preliminary data.</text>
</comment>